<dbReference type="InterPro" id="IPR036188">
    <property type="entry name" value="FAD/NAD-bd_sf"/>
</dbReference>
<dbReference type="Gene3D" id="3.30.70.2450">
    <property type="match status" value="1"/>
</dbReference>
<evidence type="ECO:0000313" key="5">
    <source>
        <dbReference type="EMBL" id="NYH15713.1"/>
    </source>
</evidence>
<sequence length="579" mass="63309">MSINYQTLSFDYQPCREQSAHGGAERAAYPVIVVGAGPVGLATAIDIAQQGVPVVLVDDDCSLSTGSRAICFSKRSLDIFDRLGCGQRMVEKGISWNVGKVFLKDELVYTFNLQPEAGHNRPAFINLQQYYVEGFLLERAQAMPNLEIRWKSKVVGVQQDGAPGTHDASVTLTVDTPNGPYPLRGRYVVAADGSRSPMRTLMGLDSKGVTFKDRFLIADVKMEADFPTERWFWFDPPFHPNQSVLLHRQPDNVWRIDFQLGWDADPVLEKTPERVIPRVRALLGADAKFELEWVSVYTFSCLRMERFRHGNVLFAGDSAHGVSPFGARGANSGVQDAENLAWKLAMVLEGNASDALLDTYASEREFAADENIRNSTRSTDFITPKSPVSRVFRDAVLKLSRQHPFARQLANSGRLSVPAVLRDSPLNTADGDRFEGAMVPGASCVDAPVLVAAQPAWLLQQLGQQFTGVLFCGEQGVDQATRAALDALNVGPIPLRLVVVTSGDLQAAVLASASISVSHSASVKVAHDAEGHANARYDAKPGTFYLIRPDQHVCARWRQLDADAVTQALKRALCVEGTA</sequence>
<evidence type="ECO:0000313" key="6">
    <source>
        <dbReference type="Proteomes" id="UP000572540"/>
    </source>
</evidence>
<dbReference type="GO" id="GO:0008688">
    <property type="term" value="F:3-(3-hydroxyphenyl)propionate hydroxylase activity"/>
    <property type="evidence" value="ECO:0007669"/>
    <property type="project" value="UniProtKB-EC"/>
</dbReference>
<protein>
    <submittedName>
        <fullName evidence="5">3-(3-hydroxy-phenyl)propionate hydroxylase</fullName>
        <ecNumber evidence="5">1.14.13.127</ecNumber>
    </submittedName>
</protein>
<reference evidence="5 6" key="1">
    <citation type="submission" date="2020-07" db="EMBL/GenBank/DDBJ databases">
        <title>Exploring microbial biodiversity for novel pathways involved in the catabolism of aromatic compounds derived from lignin.</title>
        <authorList>
            <person name="Elkins J."/>
        </authorList>
    </citation>
    <scope>NUCLEOTIDE SEQUENCE [LARGE SCALE GENOMIC DNA]</scope>
    <source>
        <strain evidence="5 6">H2C3B</strain>
    </source>
</reference>
<dbReference type="EMBL" id="JACCAU010000001">
    <property type="protein sequence ID" value="NYH15713.1"/>
    <property type="molecule type" value="Genomic_DNA"/>
</dbReference>
<gene>
    <name evidence="5" type="ORF">GGD41_002941</name>
</gene>
<dbReference type="InterPro" id="IPR002938">
    <property type="entry name" value="FAD-bd"/>
</dbReference>
<comment type="cofactor">
    <cofactor evidence="1">
        <name>FAD</name>
        <dbReference type="ChEBI" id="CHEBI:57692"/>
    </cofactor>
</comment>
<dbReference type="InterPro" id="IPR050641">
    <property type="entry name" value="RIFMO-like"/>
</dbReference>
<evidence type="ECO:0000259" key="4">
    <source>
        <dbReference type="Pfam" id="PF01494"/>
    </source>
</evidence>
<evidence type="ECO:0000256" key="1">
    <source>
        <dbReference type="ARBA" id="ARBA00001974"/>
    </source>
</evidence>
<dbReference type="SUPFAM" id="SSF51905">
    <property type="entry name" value="FAD/NAD(P)-binding domain"/>
    <property type="match status" value="1"/>
</dbReference>
<keyword evidence="3" id="KW-0274">FAD</keyword>
<dbReference type="Pfam" id="PF01494">
    <property type="entry name" value="FAD_binding_3"/>
    <property type="match status" value="1"/>
</dbReference>
<evidence type="ECO:0000256" key="3">
    <source>
        <dbReference type="ARBA" id="ARBA00022827"/>
    </source>
</evidence>
<dbReference type="PANTHER" id="PTHR43004:SF19">
    <property type="entry name" value="BINDING MONOOXYGENASE, PUTATIVE (JCVI)-RELATED"/>
    <property type="match status" value="1"/>
</dbReference>
<keyword evidence="5" id="KW-0560">Oxidoreductase</keyword>
<proteinExistence type="predicted"/>
<dbReference type="AlphaFoldDB" id="A0A7Y9W905"/>
<accession>A0A7Y9W905</accession>
<dbReference type="Proteomes" id="UP000572540">
    <property type="component" value="Unassembled WGS sequence"/>
</dbReference>
<dbReference type="EC" id="1.14.13.127" evidence="5"/>
<dbReference type="Gene3D" id="3.50.50.60">
    <property type="entry name" value="FAD/NAD(P)-binding domain"/>
    <property type="match status" value="1"/>
</dbReference>
<dbReference type="RefSeq" id="WP_179711623.1">
    <property type="nucleotide sequence ID" value="NZ_JACCAU010000001.1"/>
</dbReference>
<comment type="caution">
    <text evidence="5">The sequence shown here is derived from an EMBL/GenBank/DDBJ whole genome shotgun (WGS) entry which is preliminary data.</text>
</comment>
<dbReference type="Gene3D" id="3.40.30.120">
    <property type="match status" value="1"/>
</dbReference>
<keyword evidence="2" id="KW-0285">Flavoprotein</keyword>
<dbReference type="GO" id="GO:0071949">
    <property type="term" value="F:FAD binding"/>
    <property type="evidence" value="ECO:0007669"/>
    <property type="project" value="InterPro"/>
</dbReference>
<dbReference type="PANTHER" id="PTHR43004">
    <property type="entry name" value="TRK SYSTEM POTASSIUM UPTAKE PROTEIN"/>
    <property type="match status" value="1"/>
</dbReference>
<name>A0A7Y9W905_9BURK</name>
<feature type="domain" description="FAD-binding" evidence="4">
    <location>
        <begin position="29"/>
        <end position="374"/>
    </location>
</feature>
<dbReference type="PRINTS" id="PR00420">
    <property type="entry name" value="RNGMNOXGNASE"/>
</dbReference>
<organism evidence="5 6">
    <name type="scientific">Paraburkholderia bryophila</name>
    <dbReference type="NCBI Taxonomy" id="420952"/>
    <lineage>
        <taxon>Bacteria</taxon>
        <taxon>Pseudomonadati</taxon>
        <taxon>Pseudomonadota</taxon>
        <taxon>Betaproteobacteria</taxon>
        <taxon>Burkholderiales</taxon>
        <taxon>Burkholderiaceae</taxon>
        <taxon>Paraburkholderia</taxon>
    </lineage>
</organism>
<dbReference type="NCBIfam" id="NF006002">
    <property type="entry name" value="PRK08132.1"/>
    <property type="match status" value="1"/>
</dbReference>
<evidence type="ECO:0000256" key="2">
    <source>
        <dbReference type="ARBA" id="ARBA00022630"/>
    </source>
</evidence>